<reference evidence="5" key="1">
    <citation type="submission" date="2017-07" db="EMBL/GenBank/DDBJ databases">
        <title>Taro Niue Genome Assembly and Annotation.</title>
        <authorList>
            <person name="Atibalentja N."/>
            <person name="Keating K."/>
            <person name="Fields C.J."/>
        </authorList>
    </citation>
    <scope>NUCLEOTIDE SEQUENCE</scope>
    <source>
        <strain evidence="5">Niue_2</strain>
        <tissue evidence="5">Leaf</tissue>
    </source>
</reference>
<dbReference type="InterPro" id="IPR038765">
    <property type="entry name" value="Papain-like_cys_pep_sf"/>
</dbReference>
<dbReference type="Proteomes" id="UP000652761">
    <property type="component" value="Unassembled WGS sequence"/>
</dbReference>
<dbReference type="SUPFAM" id="SSF54001">
    <property type="entry name" value="Cysteine proteinases"/>
    <property type="match status" value="1"/>
</dbReference>
<feature type="domain" description="Ubiquitin-like protease family profile" evidence="4">
    <location>
        <begin position="69"/>
        <end position="132"/>
    </location>
</feature>
<keyword evidence="2" id="KW-0645">Protease</keyword>
<proteinExistence type="inferred from homology"/>
<sequence length="159" mass="18223">MNKDGRGAYVYPEHLISILFGKELEVAIIDMFIFLMRRKIEYEPSQYYDYDCLPAYGKVNFLKKGFVDLFGLDTTEWSVVIPNPCPQQGARDDCALFVCKYMECLSQKTIIGFPFSQGGMDIFRGKLAWAIIQEVNEKKAHQMVCKHAEEKDASLLDDA</sequence>
<dbReference type="Gene3D" id="3.40.395.10">
    <property type="entry name" value="Adenoviral Proteinase, Chain A"/>
    <property type="match status" value="1"/>
</dbReference>
<comment type="similarity">
    <text evidence="1">Belongs to the peptidase C48 family.</text>
</comment>
<dbReference type="GO" id="GO:0006508">
    <property type="term" value="P:proteolysis"/>
    <property type="evidence" value="ECO:0007669"/>
    <property type="project" value="UniProtKB-KW"/>
</dbReference>
<evidence type="ECO:0000259" key="4">
    <source>
        <dbReference type="Pfam" id="PF02902"/>
    </source>
</evidence>
<evidence type="ECO:0000313" key="5">
    <source>
        <dbReference type="EMBL" id="MQL93468.1"/>
    </source>
</evidence>
<evidence type="ECO:0000313" key="6">
    <source>
        <dbReference type="Proteomes" id="UP000652761"/>
    </source>
</evidence>
<dbReference type="GO" id="GO:0008234">
    <property type="term" value="F:cysteine-type peptidase activity"/>
    <property type="evidence" value="ECO:0007669"/>
    <property type="project" value="InterPro"/>
</dbReference>
<dbReference type="OrthoDB" id="689320at2759"/>
<gene>
    <name evidence="5" type="ORF">Taro_026112</name>
</gene>
<protein>
    <recommendedName>
        <fullName evidence="4">Ubiquitin-like protease family profile domain-containing protein</fullName>
    </recommendedName>
</protein>
<evidence type="ECO:0000256" key="3">
    <source>
        <dbReference type="ARBA" id="ARBA00022801"/>
    </source>
</evidence>
<dbReference type="Pfam" id="PF02902">
    <property type="entry name" value="Peptidase_C48"/>
    <property type="match status" value="1"/>
</dbReference>
<organism evidence="5 6">
    <name type="scientific">Colocasia esculenta</name>
    <name type="common">Wild taro</name>
    <name type="synonym">Arum esculentum</name>
    <dbReference type="NCBI Taxonomy" id="4460"/>
    <lineage>
        <taxon>Eukaryota</taxon>
        <taxon>Viridiplantae</taxon>
        <taxon>Streptophyta</taxon>
        <taxon>Embryophyta</taxon>
        <taxon>Tracheophyta</taxon>
        <taxon>Spermatophyta</taxon>
        <taxon>Magnoliopsida</taxon>
        <taxon>Liliopsida</taxon>
        <taxon>Araceae</taxon>
        <taxon>Aroideae</taxon>
        <taxon>Colocasieae</taxon>
        <taxon>Colocasia</taxon>
    </lineage>
</organism>
<accession>A0A843VB38</accession>
<dbReference type="EMBL" id="NMUH01001566">
    <property type="protein sequence ID" value="MQL93468.1"/>
    <property type="molecule type" value="Genomic_DNA"/>
</dbReference>
<dbReference type="InterPro" id="IPR003653">
    <property type="entry name" value="Peptidase_C48_C"/>
</dbReference>
<name>A0A843VB38_COLES</name>
<dbReference type="AlphaFoldDB" id="A0A843VB38"/>
<keyword evidence="6" id="KW-1185">Reference proteome</keyword>
<evidence type="ECO:0000256" key="2">
    <source>
        <dbReference type="ARBA" id="ARBA00022670"/>
    </source>
</evidence>
<comment type="caution">
    <text evidence="5">The sequence shown here is derived from an EMBL/GenBank/DDBJ whole genome shotgun (WGS) entry which is preliminary data.</text>
</comment>
<keyword evidence="3" id="KW-0378">Hydrolase</keyword>
<evidence type="ECO:0000256" key="1">
    <source>
        <dbReference type="ARBA" id="ARBA00005234"/>
    </source>
</evidence>